<feature type="domain" description="Zinc finger CGNR" evidence="1">
    <location>
        <begin position="137"/>
        <end position="180"/>
    </location>
</feature>
<proteinExistence type="predicted"/>
<dbReference type="PANTHER" id="PTHR35525:SF3">
    <property type="entry name" value="BLL6575 PROTEIN"/>
    <property type="match status" value="1"/>
</dbReference>
<gene>
    <name evidence="2" type="ORF">H7C19_00365</name>
</gene>
<dbReference type="Gene3D" id="1.10.3300.10">
    <property type="entry name" value="Jann2411-like domain"/>
    <property type="match status" value="1"/>
</dbReference>
<keyword evidence="3" id="KW-1185">Reference proteome</keyword>
<dbReference type="InterPro" id="IPR010852">
    <property type="entry name" value="ABATE"/>
</dbReference>
<dbReference type="EMBL" id="JACJVP010000001">
    <property type="protein sequence ID" value="MBB6669132.1"/>
    <property type="molecule type" value="Genomic_DNA"/>
</dbReference>
<evidence type="ECO:0000259" key="1">
    <source>
        <dbReference type="Pfam" id="PF11706"/>
    </source>
</evidence>
<dbReference type="InterPro" id="IPR023286">
    <property type="entry name" value="ABATE_dom_sf"/>
</dbReference>
<dbReference type="AlphaFoldDB" id="A0A7X0RKG0"/>
<protein>
    <submittedName>
        <fullName evidence="2">CGNR zinc finger domain-containing protein</fullName>
    </submittedName>
</protein>
<organism evidence="2 3">
    <name type="scientific">Cohnella nanjingensis</name>
    <dbReference type="NCBI Taxonomy" id="1387779"/>
    <lineage>
        <taxon>Bacteria</taxon>
        <taxon>Bacillati</taxon>
        <taxon>Bacillota</taxon>
        <taxon>Bacilli</taxon>
        <taxon>Bacillales</taxon>
        <taxon>Paenibacillaceae</taxon>
        <taxon>Cohnella</taxon>
    </lineage>
</organism>
<dbReference type="InterPro" id="IPR021005">
    <property type="entry name" value="Znf_CGNR"/>
</dbReference>
<dbReference type="SUPFAM" id="SSF160904">
    <property type="entry name" value="Jann2411-like"/>
    <property type="match status" value="1"/>
</dbReference>
<reference evidence="2 3" key="1">
    <citation type="submission" date="2020-08" db="EMBL/GenBank/DDBJ databases">
        <title>Cohnella phylogeny.</title>
        <authorList>
            <person name="Dunlap C."/>
        </authorList>
    </citation>
    <scope>NUCLEOTIDE SEQUENCE [LARGE SCALE GENOMIC DNA]</scope>
    <source>
        <strain evidence="2 3">DSM 28246</strain>
    </source>
</reference>
<name>A0A7X0RKG0_9BACL</name>
<evidence type="ECO:0000313" key="3">
    <source>
        <dbReference type="Proteomes" id="UP000547209"/>
    </source>
</evidence>
<accession>A0A7X0RKG0</accession>
<dbReference type="Proteomes" id="UP000547209">
    <property type="component" value="Unassembled WGS sequence"/>
</dbReference>
<dbReference type="PANTHER" id="PTHR35525">
    <property type="entry name" value="BLL6575 PROTEIN"/>
    <property type="match status" value="1"/>
</dbReference>
<comment type="caution">
    <text evidence="2">The sequence shown here is derived from an EMBL/GenBank/DDBJ whole genome shotgun (WGS) entry which is preliminary data.</text>
</comment>
<evidence type="ECO:0000313" key="2">
    <source>
        <dbReference type="EMBL" id="MBB6669132.1"/>
    </source>
</evidence>
<sequence length="188" mass="22221">MRYFFIDFLNSEYWDGLHEDSYVDRLGQPEWQDHVLGEWDMKPDAPLSEGDLAELRQLRAWLRGIVQRANASLPLPPNDIERMNGYLGQSSGTWRFSVNDDNAYRIDRQPTDRNLAWLESEIVLSFARLLTDGEPKRLKICENDRCKWIFYDASKNKSRKWCDHGICGNLMNVRRHRERKTKGAERDE</sequence>
<dbReference type="RefSeq" id="WP_185140577.1">
    <property type="nucleotide sequence ID" value="NZ_JACJVP010000001.1"/>
</dbReference>
<dbReference type="Pfam" id="PF11706">
    <property type="entry name" value="zf-CGNR"/>
    <property type="match status" value="1"/>
</dbReference>
<dbReference type="Pfam" id="PF07336">
    <property type="entry name" value="ABATE"/>
    <property type="match status" value="1"/>
</dbReference>